<evidence type="ECO:0000256" key="1">
    <source>
        <dbReference type="SAM" id="Phobius"/>
    </source>
</evidence>
<accession>A0AAV5UT48</accession>
<protein>
    <submittedName>
        <fullName evidence="2">Uncharacterized protein</fullName>
    </submittedName>
</protein>
<feature type="non-terminal residue" evidence="2">
    <location>
        <position position="1"/>
    </location>
</feature>
<keyword evidence="1" id="KW-1133">Transmembrane helix</keyword>
<organism evidence="2 3">
    <name type="scientific">Pristionchus fissidentatus</name>
    <dbReference type="NCBI Taxonomy" id="1538716"/>
    <lineage>
        <taxon>Eukaryota</taxon>
        <taxon>Metazoa</taxon>
        <taxon>Ecdysozoa</taxon>
        <taxon>Nematoda</taxon>
        <taxon>Chromadorea</taxon>
        <taxon>Rhabditida</taxon>
        <taxon>Rhabditina</taxon>
        <taxon>Diplogasteromorpha</taxon>
        <taxon>Diplogasteroidea</taxon>
        <taxon>Neodiplogasteridae</taxon>
        <taxon>Pristionchus</taxon>
    </lineage>
</organism>
<name>A0AAV5UT48_9BILA</name>
<keyword evidence="3" id="KW-1185">Reference proteome</keyword>
<sequence length="125" mass="14917">SSHSFHTQSIDILFFCARWCCQPDCCQINSSVWLLIFFSIFFLFVYLIYFCANDYRRRDLMRRIFKNYRPVRRSNAVREKKVSTNQQRWKDAPRISIDPPTPSITVITEREGETTFNFADSDIVL</sequence>
<comment type="caution">
    <text evidence="2">The sequence shown here is derived from an EMBL/GenBank/DDBJ whole genome shotgun (WGS) entry which is preliminary data.</text>
</comment>
<gene>
    <name evidence="2" type="ORF">PFISCL1PPCAC_791</name>
</gene>
<reference evidence="2" key="1">
    <citation type="submission" date="2023-10" db="EMBL/GenBank/DDBJ databases">
        <title>Genome assembly of Pristionchus species.</title>
        <authorList>
            <person name="Yoshida K."/>
            <person name="Sommer R.J."/>
        </authorList>
    </citation>
    <scope>NUCLEOTIDE SEQUENCE</scope>
    <source>
        <strain evidence="2">RS5133</strain>
    </source>
</reference>
<dbReference type="AlphaFoldDB" id="A0AAV5UT48"/>
<dbReference type="Proteomes" id="UP001432322">
    <property type="component" value="Unassembled WGS sequence"/>
</dbReference>
<evidence type="ECO:0000313" key="3">
    <source>
        <dbReference type="Proteomes" id="UP001432322"/>
    </source>
</evidence>
<evidence type="ECO:0000313" key="2">
    <source>
        <dbReference type="EMBL" id="GMT09494.1"/>
    </source>
</evidence>
<keyword evidence="1" id="KW-0472">Membrane</keyword>
<feature type="transmembrane region" description="Helical" evidence="1">
    <location>
        <begin position="32"/>
        <end position="52"/>
    </location>
</feature>
<dbReference type="EMBL" id="BTSY01000001">
    <property type="protein sequence ID" value="GMT09494.1"/>
    <property type="molecule type" value="Genomic_DNA"/>
</dbReference>
<proteinExistence type="predicted"/>
<keyword evidence="1" id="KW-0812">Transmembrane</keyword>